<accession>A0A1D7V011</accession>
<comment type="subunit">
    <text evidence="5">Part of the 50S ribosomal subunit. Forms a bridge to the 30S subunit in the 70S ribosome.</text>
</comment>
<gene>
    <name evidence="5 9" type="primary">rplB</name>
    <name evidence="9" type="ORF">A0128_15785</name>
</gene>
<name>A0A1D7V011_9LEPT</name>
<dbReference type="InterPro" id="IPR002171">
    <property type="entry name" value="Ribosomal_uL2"/>
</dbReference>
<dbReference type="InterPro" id="IPR022671">
    <property type="entry name" value="Ribosomal_uL2_CS"/>
</dbReference>
<dbReference type="NCBIfam" id="TIGR01171">
    <property type="entry name" value="rplB_bact"/>
    <property type="match status" value="1"/>
</dbReference>
<keyword evidence="5" id="KW-0699">rRNA-binding</keyword>
<dbReference type="SUPFAM" id="SSF50104">
    <property type="entry name" value="Translation proteins SH3-like domain"/>
    <property type="match status" value="1"/>
</dbReference>
<comment type="similarity">
    <text evidence="1 5">Belongs to the universal ribosomal protein uL2 family.</text>
</comment>
<dbReference type="AlphaFoldDB" id="A0A1D7V011"/>
<dbReference type="InterPro" id="IPR014726">
    <property type="entry name" value="Ribosomal_uL2_dom3"/>
</dbReference>
<dbReference type="RefSeq" id="WP_069608382.1">
    <property type="nucleotide sequence ID" value="NZ_CP015217.1"/>
</dbReference>
<dbReference type="GO" id="GO:0016740">
    <property type="term" value="F:transferase activity"/>
    <property type="evidence" value="ECO:0007669"/>
    <property type="project" value="InterPro"/>
</dbReference>
<dbReference type="InterPro" id="IPR014722">
    <property type="entry name" value="Rib_uL2_dom2"/>
</dbReference>
<keyword evidence="3 5" id="KW-0687">Ribonucleoprotein</keyword>
<evidence type="ECO:0000256" key="1">
    <source>
        <dbReference type="ARBA" id="ARBA00005636"/>
    </source>
</evidence>
<proteinExistence type="inferred from homology"/>
<dbReference type="PROSITE" id="PS00467">
    <property type="entry name" value="RIBOSOMAL_L2"/>
    <property type="match status" value="1"/>
</dbReference>
<reference evidence="9 10" key="1">
    <citation type="submission" date="2016-04" db="EMBL/GenBank/DDBJ databases">
        <title>Complete genome seqeunce of Leptospira alstonii serovar Room22.</title>
        <authorList>
            <person name="Nally J.E."/>
            <person name="Bayles D.O."/>
            <person name="Hurley D."/>
            <person name="Fanning S."/>
            <person name="McMahon B.J."/>
            <person name="Arent Z."/>
        </authorList>
    </citation>
    <scope>NUCLEOTIDE SEQUENCE [LARGE SCALE GENOMIC DNA]</scope>
    <source>
        <strain evidence="9 10">GWTS #1</strain>
    </source>
</reference>
<dbReference type="Proteomes" id="UP000094197">
    <property type="component" value="Chromosome 1"/>
</dbReference>
<dbReference type="FunFam" id="2.30.30.30:FF:000001">
    <property type="entry name" value="50S ribosomal protein L2"/>
    <property type="match status" value="1"/>
</dbReference>
<dbReference type="Pfam" id="PF03947">
    <property type="entry name" value="Ribosomal_L2_C"/>
    <property type="match status" value="1"/>
</dbReference>
<dbReference type="Gene3D" id="4.10.950.10">
    <property type="entry name" value="Ribosomal protein L2, domain 3"/>
    <property type="match status" value="1"/>
</dbReference>
<dbReference type="SMART" id="SM01382">
    <property type="entry name" value="Ribosomal_L2_C"/>
    <property type="match status" value="1"/>
</dbReference>
<feature type="region of interest" description="Disordered" evidence="6">
    <location>
        <begin position="225"/>
        <end position="280"/>
    </location>
</feature>
<evidence type="ECO:0000256" key="3">
    <source>
        <dbReference type="ARBA" id="ARBA00023274"/>
    </source>
</evidence>
<dbReference type="FunFam" id="2.40.50.140:FF:000003">
    <property type="entry name" value="50S ribosomal protein L2"/>
    <property type="match status" value="1"/>
</dbReference>
<dbReference type="OrthoDB" id="9778722at2"/>
<evidence type="ECO:0000313" key="9">
    <source>
        <dbReference type="EMBL" id="AOP35173.1"/>
    </source>
</evidence>
<keyword evidence="5" id="KW-0694">RNA-binding</keyword>
<dbReference type="GO" id="GO:0015934">
    <property type="term" value="C:large ribosomal subunit"/>
    <property type="evidence" value="ECO:0007669"/>
    <property type="project" value="InterPro"/>
</dbReference>
<organism evidence="9 10">
    <name type="scientific">Leptospira tipperaryensis</name>
    <dbReference type="NCBI Taxonomy" id="2564040"/>
    <lineage>
        <taxon>Bacteria</taxon>
        <taxon>Pseudomonadati</taxon>
        <taxon>Spirochaetota</taxon>
        <taxon>Spirochaetia</taxon>
        <taxon>Leptospirales</taxon>
        <taxon>Leptospiraceae</taxon>
        <taxon>Leptospira</taxon>
    </lineage>
</organism>
<dbReference type="SMART" id="SM01383">
    <property type="entry name" value="Ribosomal_L2"/>
    <property type="match status" value="1"/>
</dbReference>
<evidence type="ECO:0000256" key="2">
    <source>
        <dbReference type="ARBA" id="ARBA00022980"/>
    </source>
</evidence>
<feature type="compositionally biased region" description="Basic residues" evidence="6">
    <location>
        <begin position="271"/>
        <end position="280"/>
    </location>
</feature>
<dbReference type="InterPro" id="IPR022669">
    <property type="entry name" value="Ribosomal_uL2_C"/>
</dbReference>
<evidence type="ECO:0000256" key="4">
    <source>
        <dbReference type="ARBA" id="ARBA00035242"/>
    </source>
</evidence>
<evidence type="ECO:0000259" key="7">
    <source>
        <dbReference type="SMART" id="SM01382"/>
    </source>
</evidence>
<dbReference type="GO" id="GO:0003735">
    <property type="term" value="F:structural constituent of ribosome"/>
    <property type="evidence" value="ECO:0007669"/>
    <property type="project" value="InterPro"/>
</dbReference>
<evidence type="ECO:0000259" key="8">
    <source>
        <dbReference type="SMART" id="SM01383"/>
    </source>
</evidence>
<dbReference type="InterPro" id="IPR005880">
    <property type="entry name" value="Ribosomal_uL2_bac/org-type"/>
</dbReference>
<dbReference type="InterPro" id="IPR012340">
    <property type="entry name" value="NA-bd_OB-fold"/>
</dbReference>
<dbReference type="PANTHER" id="PTHR13691:SF5">
    <property type="entry name" value="LARGE RIBOSOMAL SUBUNIT PROTEIN UL2M"/>
    <property type="match status" value="1"/>
</dbReference>
<dbReference type="Pfam" id="PF00181">
    <property type="entry name" value="Ribosomal_L2_N"/>
    <property type="match status" value="1"/>
</dbReference>
<dbReference type="SUPFAM" id="SSF50249">
    <property type="entry name" value="Nucleic acid-binding proteins"/>
    <property type="match status" value="1"/>
</dbReference>
<dbReference type="KEGG" id="laj:A0128_15785"/>
<dbReference type="EMBL" id="CP015217">
    <property type="protein sequence ID" value="AOP35173.1"/>
    <property type="molecule type" value="Genomic_DNA"/>
</dbReference>
<evidence type="ECO:0000313" key="10">
    <source>
        <dbReference type="Proteomes" id="UP000094197"/>
    </source>
</evidence>
<dbReference type="PIRSF" id="PIRSF002158">
    <property type="entry name" value="Ribosomal_L2"/>
    <property type="match status" value="1"/>
</dbReference>
<sequence length="280" mass="30894">MGIKKFKPVTSASRYKSVLDFKEITETEPYKPLTLTLSYKAGRGDGGKISVRHRGGRVKRKYRIIDFKRRKTNVPAVVKTLEYDPNRSAFISLVCYKDGEYAYILAPDGIKVGDVVQSGANGVEIKIGNAMPIGKIPPGTNVHNVELQIGRGGQIARTAGSFGTIAGRDGEYILLKLPSTEVRKIHENCYATVGICSNKDHNLVSIGKAGRSRWMGIRPTVRGVVMNPVDHPHGGGEGRTSGGRHPVSPWGQPTKGYKTRRSTRPSDKFIVQKRKRNRNR</sequence>
<dbReference type="InterPro" id="IPR022666">
    <property type="entry name" value="Ribosomal_uL2_RNA-bd_dom"/>
</dbReference>
<evidence type="ECO:0000256" key="5">
    <source>
        <dbReference type="HAMAP-Rule" id="MF_01320"/>
    </source>
</evidence>
<comment type="function">
    <text evidence="5">One of the primary rRNA binding proteins. Required for association of the 30S and 50S subunits to form the 70S ribosome, for tRNA binding and peptide bond formation. It has been suggested to have peptidyltransferase activity; this is somewhat controversial. Makes several contacts with the 16S rRNA in the 70S ribosome.</text>
</comment>
<dbReference type="GO" id="GO:0002181">
    <property type="term" value="P:cytoplasmic translation"/>
    <property type="evidence" value="ECO:0007669"/>
    <property type="project" value="TreeGrafter"/>
</dbReference>
<dbReference type="Gene3D" id="2.40.50.140">
    <property type="entry name" value="Nucleic acid-binding proteins"/>
    <property type="match status" value="1"/>
</dbReference>
<dbReference type="HAMAP" id="MF_01320_B">
    <property type="entry name" value="Ribosomal_uL2_B"/>
    <property type="match status" value="1"/>
</dbReference>
<dbReference type="PANTHER" id="PTHR13691">
    <property type="entry name" value="RIBOSOMAL PROTEIN L2"/>
    <property type="match status" value="1"/>
</dbReference>
<feature type="domain" description="Large ribosomal subunit protein uL2 C-terminal" evidence="7">
    <location>
        <begin position="125"/>
        <end position="253"/>
    </location>
</feature>
<keyword evidence="2 5" id="KW-0689">Ribosomal protein</keyword>
<evidence type="ECO:0000256" key="6">
    <source>
        <dbReference type="SAM" id="MobiDB-lite"/>
    </source>
</evidence>
<dbReference type="GO" id="GO:0019843">
    <property type="term" value="F:rRNA binding"/>
    <property type="evidence" value="ECO:0007669"/>
    <property type="project" value="UniProtKB-UniRule"/>
</dbReference>
<dbReference type="InterPro" id="IPR008991">
    <property type="entry name" value="Translation_prot_SH3-like_sf"/>
</dbReference>
<keyword evidence="10" id="KW-1185">Reference proteome</keyword>
<dbReference type="Gene3D" id="2.30.30.30">
    <property type="match status" value="1"/>
</dbReference>
<dbReference type="FunFam" id="4.10.950.10:FF:000001">
    <property type="entry name" value="50S ribosomal protein L2"/>
    <property type="match status" value="1"/>
</dbReference>
<feature type="domain" description="Large ribosomal subunit protein uL2 RNA-binding" evidence="8">
    <location>
        <begin position="42"/>
        <end position="118"/>
    </location>
</feature>
<protein>
    <recommendedName>
        <fullName evidence="4 5">Large ribosomal subunit protein uL2</fullName>
    </recommendedName>
</protein>